<dbReference type="AlphaFoldDB" id="A0A7X9ZVZ4"/>
<comment type="caution">
    <text evidence="2">The sequence shown here is derived from an EMBL/GenBank/DDBJ whole genome shotgun (WGS) entry which is preliminary data.</text>
</comment>
<dbReference type="EMBL" id="JABBFV010000028">
    <property type="protein sequence ID" value="NML12864.1"/>
    <property type="molecule type" value="Genomic_DNA"/>
</dbReference>
<evidence type="ECO:0000313" key="3">
    <source>
        <dbReference type="Proteomes" id="UP000519023"/>
    </source>
</evidence>
<organism evidence="2 3">
    <name type="scientific">Sphingobium psychrophilum</name>
    <dbReference type="NCBI Taxonomy" id="2728834"/>
    <lineage>
        <taxon>Bacteria</taxon>
        <taxon>Pseudomonadati</taxon>
        <taxon>Pseudomonadota</taxon>
        <taxon>Alphaproteobacteria</taxon>
        <taxon>Sphingomonadales</taxon>
        <taxon>Sphingomonadaceae</taxon>
        <taxon>Sphingobium</taxon>
    </lineage>
</organism>
<dbReference type="RefSeq" id="WP_169575194.1">
    <property type="nucleotide sequence ID" value="NZ_JABBFV010000028.1"/>
</dbReference>
<evidence type="ECO:0000256" key="1">
    <source>
        <dbReference type="SAM" id="Phobius"/>
    </source>
</evidence>
<reference evidence="2 3" key="1">
    <citation type="submission" date="2020-04" db="EMBL/GenBank/DDBJ databases">
        <title>Sphingobium sp. AR-3-1 isolated from Arctic soil.</title>
        <authorList>
            <person name="Dahal R.H."/>
            <person name="Chaudhary D.K."/>
        </authorList>
    </citation>
    <scope>NUCLEOTIDE SEQUENCE [LARGE SCALE GENOMIC DNA]</scope>
    <source>
        <strain evidence="2 3">AR-3-1</strain>
    </source>
</reference>
<keyword evidence="1" id="KW-0472">Membrane</keyword>
<keyword evidence="1" id="KW-0812">Transmembrane</keyword>
<keyword evidence="1" id="KW-1133">Transmembrane helix</keyword>
<accession>A0A7X9ZVZ4</accession>
<proteinExistence type="predicted"/>
<keyword evidence="3" id="KW-1185">Reference proteome</keyword>
<feature type="transmembrane region" description="Helical" evidence="1">
    <location>
        <begin position="20"/>
        <end position="40"/>
    </location>
</feature>
<gene>
    <name evidence="2" type="ORF">HHL08_22480</name>
</gene>
<dbReference type="Proteomes" id="UP000519023">
    <property type="component" value="Unassembled WGS sequence"/>
</dbReference>
<name>A0A7X9ZVZ4_9SPHN</name>
<evidence type="ECO:0000313" key="2">
    <source>
        <dbReference type="EMBL" id="NML12864.1"/>
    </source>
</evidence>
<sequence>MSVDNDQDRAVQTLEGGALWRLWLGLGAGLLGCLLLSLCLPFDRYIAWQQSAGTQMFHSRWIYERLNFDPSPIDIAIIGSSRLESGISPSVLAQTLSDRLGRDIAVANLSIVMPGRDFADTITRELLATHPEVQLILLSDDGEITNSHPMFKQTASAAQLMRAPLLVNAHFFTNLLALPFRNIANVAQQMHPAWFGVTDIFVASDYPGTGLDRTLGYRTADGTLVNGEQTMAPAALLTMSRDAVARQRAGLALLRPLPDRYRLAIDRHYLASIARRARHADVSLAFLSLPLYGPLQATGDRRAYAPFGPVLALDDLARHPELYQSAAHLNRTGAVRASRAAAQAIAPLLVRTKGEARALEQGRGRS</sequence>
<protein>
    <submittedName>
        <fullName evidence="2">Uncharacterized protein</fullName>
    </submittedName>
</protein>